<protein>
    <submittedName>
        <fullName evidence="1">Uncharacterized protein</fullName>
    </submittedName>
</protein>
<reference evidence="1 2" key="1">
    <citation type="submission" date="2021-05" db="EMBL/GenBank/DDBJ databases">
        <title>Comparative genomic studies on the polysaccharide-degrading batcterial strains of the Flammeovirga genus.</title>
        <authorList>
            <person name="Zewei F."/>
            <person name="Zheng Z."/>
            <person name="Yu L."/>
            <person name="Ruyue G."/>
            <person name="Yanhong M."/>
            <person name="Yuanyuan C."/>
            <person name="Jingyan G."/>
            <person name="Wenjun H."/>
        </authorList>
    </citation>
    <scope>NUCLEOTIDE SEQUENCE [LARGE SCALE GENOMIC DNA]</scope>
    <source>
        <strain evidence="1 2">NBRC:100898</strain>
    </source>
</reference>
<evidence type="ECO:0000313" key="1">
    <source>
        <dbReference type="EMBL" id="QWG05532.1"/>
    </source>
</evidence>
<keyword evidence="2" id="KW-1185">Reference proteome</keyword>
<gene>
    <name evidence="1" type="ORF">KMW28_24235</name>
</gene>
<accession>A0AAX1NDF1</accession>
<dbReference type="AlphaFoldDB" id="A0AAX1NDF1"/>
<dbReference type="Proteomes" id="UP000678679">
    <property type="component" value="Chromosome 2"/>
</dbReference>
<name>A0AAX1NDF1_9BACT</name>
<dbReference type="RefSeq" id="WP_169661817.1">
    <property type="nucleotide sequence ID" value="NZ_CP076133.1"/>
</dbReference>
<evidence type="ECO:0000313" key="2">
    <source>
        <dbReference type="Proteomes" id="UP000678679"/>
    </source>
</evidence>
<dbReference type="EMBL" id="CP076133">
    <property type="protein sequence ID" value="QWG05532.1"/>
    <property type="molecule type" value="Genomic_DNA"/>
</dbReference>
<dbReference type="KEGG" id="fya:KMW28_24235"/>
<proteinExistence type="predicted"/>
<organism evidence="1 2">
    <name type="scientific">Flammeovirga yaeyamensis</name>
    <dbReference type="NCBI Taxonomy" id="367791"/>
    <lineage>
        <taxon>Bacteria</taxon>
        <taxon>Pseudomonadati</taxon>
        <taxon>Bacteroidota</taxon>
        <taxon>Cytophagia</taxon>
        <taxon>Cytophagales</taxon>
        <taxon>Flammeovirgaceae</taxon>
        <taxon>Flammeovirga</taxon>
    </lineage>
</organism>
<sequence>MNTDILIKSKLFSAYPNEELDINPGRFGKKLGEFVSNALKENNIETADLYPTDYCYELRIDQYEFKVYILTGNIDGTDNEFLISIEPKKEYIRKWFRKISTVDIIMKIQKTINDACKDHPDIEVL</sequence>